<dbReference type="Pfam" id="PF00005">
    <property type="entry name" value="ABC_tran"/>
    <property type="match status" value="1"/>
</dbReference>
<dbReference type="GO" id="GO:0016887">
    <property type="term" value="F:ATP hydrolysis activity"/>
    <property type="evidence" value="ECO:0007669"/>
    <property type="project" value="InterPro"/>
</dbReference>
<keyword evidence="4 6" id="KW-0067">ATP-binding</keyword>
<dbReference type="GO" id="GO:0005524">
    <property type="term" value="F:ATP binding"/>
    <property type="evidence" value="ECO:0007669"/>
    <property type="project" value="UniProtKB-KW"/>
</dbReference>
<dbReference type="InterPro" id="IPR003439">
    <property type="entry name" value="ABC_transporter-like_ATP-bd"/>
</dbReference>
<evidence type="ECO:0000313" key="6">
    <source>
        <dbReference type="EMBL" id="QTA84320.1"/>
    </source>
</evidence>
<sequence length="318" mass="35321">MIEVKNLTKYFGVKKVVDDISFKVNKGEILGFLGPNGAGKSTTMRMITGFFAPSAGTAVIGGSDILEDSISARKKIGYLPENAPVYPDMTVWGYLDFCAQIRGFSGTNRKKRVEETIEKCFLSEVKFQTVNTLSKGFKQRVCFAQSIIHDPEYLILDEPTDGLDPNQKHEVRLMIQRMSMEKAIILSTHILEEMDAVCTRAIIIANGQLVIDDTPSNLRKKSAVHGAVTLSLHNHDPEGFVSCIQEQDWVSSVKILEKNGNDFKARIFPENNDEPVADKVISAMFANNYEVKSISVEQGRLDEVFRTITGTGHPLSAK</sequence>
<dbReference type="InterPro" id="IPR003593">
    <property type="entry name" value="AAA+_ATPase"/>
</dbReference>
<keyword evidence="7" id="KW-1185">Reference proteome</keyword>
<evidence type="ECO:0000256" key="2">
    <source>
        <dbReference type="ARBA" id="ARBA00022448"/>
    </source>
</evidence>
<evidence type="ECO:0000256" key="1">
    <source>
        <dbReference type="ARBA" id="ARBA00005417"/>
    </source>
</evidence>
<dbReference type="Proteomes" id="UP000663722">
    <property type="component" value="Chromosome"/>
</dbReference>
<dbReference type="CDD" id="cd03230">
    <property type="entry name" value="ABC_DR_subfamily_A"/>
    <property type="match status" value="1"/>
</dbReference>
<keyword evidence="3" id="KW-0547">Nucleotide-binding</keyword>
<dbReference type="EMBL" id="CP061800">
    <property type="protein sequence ID" value="QTA84320.1"/>
    <property type="molecule type" value="Genomic_DNA"/>
</dbReference>
<reference evidence="6" key="1">
    <citation type="journal article" date="2021" name="Microb. Physiol.">
        <title>Proteogenomic Insights into the Physiology of Marine, Sulfate-Reducing, Filamentous Desulfonema limicola and Desulfonema magnum.</title>
        <authorList>
            <person name="Schnaars V."/>
            <person name="Wohlbrand L."/>
            <person name="Scheve S."/>
            <person name="Hinrichs C."/>
            <person name="Reinhardt R."/>
            <person name="Rabus R."/>
        </authorList>
    </citation>
    <scope>NUCLEOTIDE SEQUENCE</scope>
    <source>
        <strain evidence="6">4be13</strain>
    </source>
</reference>
<comment type="similarity">
    <text evidence="1">Belongs to the ABC transporter superfamily.</text>
</comment>
<dbReference type="SMART" id="SM00382">
    <property type="entry name" value="AAA"/>
    <property type="match status" value="1"/>
</dbReference>
<dbReference type="Gene3D" id="3.40.50.300">
    <property type="entry name" value="P-loop containing nucleotide triphosphate hydrolases"/>
    <property type="match status" value="1"/>
</dbReference>
<dbReference type="InterPro" id="IPR027417">
    <property type="entry name" value="P-loop_NTPase"/>
</dbReference>
<keyword evidence="2" id="KW-0813">Transport</keyword>
<dbReference type="PROSITE" id="PS50893">
    <property type="entry name" value="ABC_TRANSPORTER_2"/>
    <property type="match status" value="1"/>
</dbReference>
<evidence type="ECO:0000256" key="4">
    <source>
        <dbReference type="ARBA" id="ARBA00022840"/>
    </source>
</evidence>
<proteinExistence type="inferred from homology"/>
<protein>
    <submittedName>
        <fullName evidence="6">ABC transporter, ATP-binding protein</fullName>
    </submittedName>
</protein>
<dbReference type="PANTHER" id="PTHR43335:SF4">
    <property type="entry name" value="ABC TRANSPORTER, ATP-BINDING PROTEIN"/>
    <property type="match status" value="1"/>
</dbReference>
<evidence type="ECO:0000313" key="7">
    <source>
        <dbReference type="Proteomes" id="UP000663722"/>
    </source>
</evidence>
<evidence type="ECO:0000256" key="3">
    <source>
        <dbReference type="ARBA" id="ARBA00022741"/>
    </source>
</evidence>
<evidence type="ECO:0000259" key="5">
    <source>
        <dbReference type="PROSITE" id="PS50893"/>
    </source>
</evidence>
<name>A0A975BFG7_9BACT</name>
<dbReference type="KEGG" id="dmm:dnm_003140"/>
<feature type="domain" description="ABC transporter" evidence="5">
    <location>
        <begin position="2"/>
        <end position="231"/>
    </location>
</feature>
<dbReference type="PANTHER" id="PTHR43335">
    <property type="entry name" value="ABC TRANSPORTER, ATP-BINDING PROTEIN"/>
    <property type="match status" value="1"/>
</dbReference>
<accession>A0A975BFG7</accession>
<dbReference type="RefSeq" id="WP_207680854.1">
    <property type="nucleotide sequence ID" value="NZ_CP061800.1"/>
</dbReference>
<dbReference type="SUPFAM" id="SSF52540">
    <property type="entry name" value="P-loop containing nucleoside triphosphate hydrolases"/>
    <property type="match status" value="1"/>
</dbReference>
<gene>
    <name evidence="6" type="ORF">dnm_003140</name>
</gene>
<dbReference type="AlphaFoldDB" id="A0A975BFG7"/>
<organism evidence="6 7">
    <name type="scientific">Desulfonema magnum</name>
    <dbReference type="NCBI Taxonomy" id="45655"/>
    <lineage>
        <taxon>Bacteria</taxon>
        <taxon>Pseudomonadati</taxon>
        <taxon>Thermodesulfobacteriota</taxon>
        <taxon>Desulfobacteria</taxon>
        <taxon>Desulfobacterales</taxon>
        <taxon>Desulfococcaceae</taxon>
        <taxon>Desulfonema</taxon>
    </lineage>
</organism>